<dbReference type="Pfam" id="PF05199">
    <property type="entry name" value="GMC_oxred_C"/>
    <property type="match status" value="1"/>
</dbReference>
<evidence type="ECO:0000313" key="3">
    <source>
        <dbReference type="EMBL" id="KXH63692.1"/>
    </source>
</evidence>
<evidence type="ECO:0000313" key="4">
    <source>
        <dbReference type="Proteomes" id="UP000070121"/>
    </source>
</evidence>
<gene>
    <name evidence="3" type="ORF">CSAL01_02413</name>
</gene>
<dbReference type="InterPro" id="IPR012132">
    <property type="entry name" value="GMC_OxRdtase"/>
</dbReference>
<name>A0A135UTM7_9PEZI</name>
<dbReference type="InterPro" id="IPR036188">
    <property type="entry name" value="FAD/NAD-bd_sf"/>
</dbReference>
<sequence>MATVSAGIYTELPTNLAEVDVIIAGGGTAGSIVASRLAEVDPTLSILVIEQGQDSFNVTNVIYPALFERNTLPNSDTALFWKANKSPQLADREPVVETGGILGGGSAINWMVYTRGQWDDFESWNTSGWSAEELLPLLRKVETYHGATTNESTHGYDGPIHVSKGTHQAPRAERGWIDGAVEAGWSETEDLQSLHSSNGSGPWYRYVSPTDGRRQDVAHRYLHPLLQSGEYPNLHVLVETQVLRILFEGEENRAAGVEIRRNPAFAQGSRDNSTTRVKARKLVVSSAGSFGTPLLLERSGVGDPAVLEKAGIATVESLDGVGNDFQDHHFVGYVYRTNLEQNETINGIARNDRGRDVDAMIAANDKQLGWNGHDASSKFRPSPADISALGPDFQAAWDRDFKDSPNRPLMIMGLFNAYFGDPAALPDDAEYVTTAPWVTYPYARGHIHTTGPNIDDQYDFTTGWLLDEKDIDLKSHIWGYKTQRAIARRMEIFRGELALGHPKFSNTSSAAVIEVAEGPVTDSIEYSAEDDATIIQHIRENIGTSRHPLGTCKMAPRETRGVDIAVDHELNVYGVSGLKIADLSVPAQQVAANTYNAALHKSSAMIVTELGAMGVKPGLNIMDESTPEGQIFMGVYRKIIAAPGAPHRLYLGLELEDPTMVWGFFDWDSIEDHETFAKEYGMELCKDLPKVLTYGEFCKHITTTPTFPDALKSVVTDVFVIYYPSNVTPEAKDAATARLQEILKGAFGQVPEATVTSYGWGVQDDFPVKGGDPNQTGSILTAFVGWSNLEANKTFHQSQAYKEIESKLVTIEGSINLRSFRLSCTVLEKQTR</sequence>
<dbReference type="PANTHER" id="PTHR11552:SF78">
    <property type="entry name" value="GLUCOSE-METHANOL-CHOLINE OXIDOREDUCTASE N-TERMINAL DOMAIN-CONTAINING PROTEIN"/>
    <property type="match status" value="1"/>
</dbReference>
<keyword evidence="4" id="KW-1185">Reference proteome</keyword>
<dbReference type="SUPFAM" id="SSF54373">
    <property type="entry name" value="FAD-linked reductases, C-terminal domain"/>
    <property type="match status" value="1"/>
</dbReference>
<comment type="similarity">
    <text evidence="1">Belongs to the GMC oxidoreductase family.</text>
</comment>
<protein>
    <submittedName>
        <fullName evidence="3">GMC oxidoreductase</fullName>
    </submittedName>
</protein>
<dbReference type="Pfam" id="PF00732">
    <property type="entry name" value="GMC_oxred_N"/>
    <property type="match status" value="1"/>
</dbReference>
<dbReference type="GO" id="GO:0016614">
    <property type="term" value="F:oxidoreductase activity, acting on CH-OH group of donors"/>
    <property type="evidence" value="ECO:0007669"/>
    <property type="project" value="InterPro"/>
</dbReference>
<dbReference type="PROSITE" id="PS00624">
    <property type="entry name" value="GMC_OXRED_2"/>
    <property type="match status" value="1"/>
</dbReference>
<dbReference type="Proteomes" id="UP000070121">
    <property type="component" value="Unassembled WGS sequence"/>
</dbReference>
<accession>A0A135UTM7</accession>
<proteinExistence type="inferred from homology"/>
<feature type="domain" description="Glucose-methanol-choline oxidoreductase N-terminal" evidence="2">
    <location>
        <begin position="288"/>
        <end position="302"/>
    </location>
</feature>
<dbReference type="STRING" id="1209931.A0A135UTM7"/>
<organism evidence="3 4">
    <name type="scientific">Colletotrichum salicis</name>
    <dbReference type="NCBI Taxonomy" id="1209931"/>
    <lineage>
        <taxon>Eukaryota</taxon>
        <taxon>Fungi</taxon>
        <taxon>Dikarya</taxon>
        <taxon>Ascomycota</taxon>
        <taxon>Pezizomycotina</taxon>
        <taxon>Sordariomycetes</taxon>
        <taxon>Hypocreomycetidae</taxon>
        <taxon>Glomerellales</taxon>
        <taxon>Glomerellaceae</taxon>
        <taxon>Colletotrichum</taxon>
        <taxon>Colletotrichum acutatum species complex</taxon>
    </lineage>
</organism>
<dbReference type="Gene3D" id="3.50.50.60">
    <property type="entry name" value="FAD/NAD(P)-binding domain"/>
    <property type="match status" value="1"/>
</dbReference>
<dbReference type="InterPro" id="IPR007867">
    <property type="entry name" value="GMC_OxRtase_C"/>
</dbReference>
<dbReference type="PANTHER" id="PTHR11552">
    <property type="entry name" value="GLUCOSE-METHANOL-CHOLINE GMC OXIDOREDUCTASE"/>
    <property type="match status" value="1"/>
</dbReference>
<dbReference type="EMBL" id="JFFI01001050">
    <property type="protein sequence ID" value="KXH63692.1"/>
    <property type="molecule type" value="Genomic_DNA"/>
</dbReference>
<reference evidence="3 4" key="1">
    <citation type="submission" date="2014-02" db="EMBL/GenBank/DDBJ databases">
        <title>The genome sequence of Colletotrichum salicis CBS 607.94.</title>
        <authorList>
            <person name="Baroncelli R."/>
            <person name="Thon M.R."/>
        </authorList>
    </citation>
    <scope>NUCLEOTIDE SEQUENCE [LARGE SCALE GENOMIC DNA]</scope>
    <source>
        <strain evidence="3 4">CBS 607.94</strain>
    </source>
</reference>
<dbReference type="SUPFAM" id="SSF51905">
    <property type="entry name" value="FAD/NAD(P)-binding domain"/>
    <property type="match status" value="1"/>
</dbReference>
<dbReference type="OrthoDB" id="269227at2759"/>
<comment type="caution">
    <text evidence="3">The sequence shown here is derived from an EMBL/GenBank/DDBJ whole genome shotgun (WGS) entry which is preliminary data.</text>
</comment>
<evidence type="ECO:0000256" key="1">
    <source>
        <dbReference type="ARBA" id="ARBA00010790"/>
    </source>
</evidence>
<dbReference type="GO" id="GO:0050660">
    <property type="term" value="F:flavin adenine dinucleotide binding"/>
    <property type="evidence" value="ECO:0007669"/>
    <property type="project" value="InterPro"/>
</dbReference>
<dbReference type="AlphaFoldDB" id="A0A135UTM7"/>
<dbReference type="InterPro" id="IPR000172">
    <property type="entry name" value="GMC_OxRdtase_N"/>
</dbReference>
<evidence type="ECO:0000259" key="2">
    <source>
        <dbReference type="PROSITE" id="PS00624"/>
    </source>
</evidence>
<dbReference type="Gene3D" id="3.30.560.10">
    <property type="entry name" value="Glucose Oxidase, domain 3"/>
    <property type="match status" value="1"/>
</dbReference>